<accession>A0A0A9F8Y9</accession>
<protein>
    <submittedName>
        <fullName evidence="2">Uncharacterized protein</fullName>
    </submittedName>
</protein>
<name>A0A0A9F8Y9_ARUDO</name>
<evidence type="ECO:0000256" key="1">
    <source>
        <dbReference type="SAM" id="MobiDB-lite"/>
    </source>
</evidence>
<reference evidence="2" key="1">
    <citation type="submission" date="2014-09" db="EMBL/GenBank/DDBJ databases">
        <authorList>
            <person name="Magalhaes I.L.F."/>
            <person name="Oliveira U."/>
            <person name="Santos F.R."/>
            <person name="Vidigal T.H.D.A."/>
            <person name="Brescovit A.D."/>
            <person name="Santos A.J."/>
        </authorList>
    </citation>
    <scope>NUCLEOTIDE SEQUENCE</scope>
    <source>
        <tissue evidence="2">Shoot tissue taken approximately 20 cm above the soil surface</tissue>
    </source>
</reference>
<evidence type="ECO:0000313" key="2">
    <source>
        <dbReference type="EMBL" id="JAE04728.1"/>
    </source>
</evidence>
<reference evidence="2" key="2">
    <citation type="journal article" date="2015" name="Data Brief">
        <title>Shoot transcriptome of the giant reed, Arundo donax.</title>
        <authorList>
            <person name="Barrero R.A."/>
            <person name="Guerrero F.D."/>
            <person name="Moolhuijzen P."/>
            <person name="Goolsby J.A."/>
            <person name="Tidwell J."/>
            <person name="Bellgard S.E."/>
            <person name="Bellgard M.I."/>
        </authorList>
    </citation>
    <scope>NUCLEOTIDE SEQUENCE</scope>
    <source>
        <tissue evidence="2">Shoot tissue taken approximately 20 cm above the soil surface</tissue>
    </source>
</reference>
<dbReference type="AlphaFoldDB" id="A0A0A9F8Y9"/>
<organism evidence="2">
    <name type="scientific">Arundo donax</name>
    <name type="common">Giant reed</name>
    <name type="synonym">Donax arundinaceus</name>
    <dbReference type="NCBI Taxonomy" id="35708"/>
    <lineage>
        <taxon>Eukaryota</taxon>
        <taxon>Viridiplantae</taxon>
        <taxon>Streptophyta</taxon>
        <taxon>Embryophyta</taxon>
        <taxon>Tracheophyta</taxon>
        <taxon>Spermatophyta</taxon>
        <taxon>Magnoliopsida</taxon>
        <taxon>Liliopsida</taxon>
        <taxon>Poales</taxon>
        <taxon>Poaceae</taxon>
        <taxon>PACMAD clade</taxon>
        <taxon>Arundinoideae</taxon>
        <taxon>Arundineae</taxon>
        <taxon>Arundo</taxon>
    </lineage>
</organism>
<feature type="region of interest" description="Disordered" evidence="1">
    <location>
        <begin position="1"/>
        <end position="69"/>
    </location>
</feature>
<dbReference type="EMBL" id="GBRH01193168">
    <property type="protein sequence ID" value="JAE04728.1"/>
    <property type="molecule type" value="Transcribed_RNA"/>
</dbReference>
<feature type="compositionally biased region" description="Gly residues" evidence="1">
    <location>
        <begin position="60"/>
        <end position="69"/>
    </location>
</feature>
<proteinExistence type="predicted"/>
<sequence>MRTARGGAEPEGARWRGRRPGAGPPARRGRRRIWERRRPPLAADGTMRRGEQGEARPRARGGGGDGRFC</sequence>
<feature type="compositionally biased region" description="Basic and acidic residues" evidence="1">
    <location>
        <begin position="46"/>
        <end position="57"/>
    </location>
</feature>